<feature type="transmembrane region" description="Helical" evidence="7">
    <location>
        <begin position="322"/>
        <end position="341"/>
    </location>
</feature>
<dbReference type="PANTHER" id="PTHR18952">
    <property type="entry name" value="CARBONIC ANHYDRASE"/>
    <property type="match status" value="1"/>
</dbReference>
<evidence type="ECO:0000256" key="5">
    <source>
        <dbReference type="ARBA" id="ARBA00023239"/>
    </source>
</evidence>
<keyword evidence="7" id="KW-0472">Membrane</keyword>
<evidence type="ECO:0000313" key="11">
    <source>
        <dbReference type="EMBL" id="CAE2297034.1"/>
    </source>
</evidence>
<dbReference type="AlphaFoldDB" id="A0A6U5Z9J3"/>
<gene>
    <name evidence="9" type="ORF">GTHE00462_LOCUS13970</name>
    <name evidence="10" type="ORF">GTHE00462_LOCUS13971</name>
    <name evidence="11" type="ORF">GTHE00462_LOCUS13972</name>
</gene>
<evidence type="ECO:0000259" key="8">
    <source>
        <dbReference type="PROSITE" id="PS51144"/>
    </source>
</evidence>
<evidence type="ECO:0000256" key="2">
    <source>
        <dbReference type="ARBA" id="ARBA00012925"/>
    </source>
</evidence>
<evidence type="ECO:0000313" key="10">
    <source>
        <dbReference type="EMBL" id="CAE2297031.1"/>
    </source>
</evidence>
<dbReference type="EMBL" id="HBKN01017727">
    <property type="protein sequence ID" value="CAE2297029.1"/>
    <property type="molecule type" value="Transcribed_RNA"/>
</dbReference>
<dbReference type="GO" id="GO:0008270">
    <property type="term" value="F:zinc ion binding"/>
    <property type="evidence" value="ECO:0007669"/>
    <property type="project" value="InterPro"/>
</dbReference>
<dbReference type="InterPro" id="IPR023561">
    <property type="entry name" value="Carbonic_anhydrase_a-class"/>
</dbReference>
<dbReference type="SMART" id="SM01057">
    <property type="entry name" value="Carb_anhydrase"/>
    <property type="match status" value="1"/>
</dbReference>
<evidence type="ECO:0000256" key="4">
    <source>
        <dbReference type="ARBA" id="ARBA00022833"/>
    </source>
</evidence>
<organism evidence="11">
    <name type="scientific">Guillardia theta</name>
    <name type="common">Cryptophyte</name>
    <name type="synonym">Cryptomonas phi</name>
    <dbReference type="NCBI Taxonomy" id="55529"/>
    <lineage>
        <taxon>Eukaryota</taxon>
        <taxon>Cryptophyceae</taxon>
        <taxon>Pyrenomonadales</taxon>
        <taxon>Geminigeraceae</taxon>
        <taxon>Guillardia</taxon>
    </lineage>
</organism>
<dbReference type="Pfam" id="PF00194">
    <property type="entry name" value="Carb_anhydrase"/>
    <property type="match status" value="1"/>
</dbReference>
<dbReference type="GO" id="GO:0004089">
    <property type="term" value="F:carbonate dehydratase activity"/>
    <property type="evidence" value="ECO:0007669"/>
    <property type="project" value="UniProtKB-EC"/>
</dbReference>
<evidence type="ECO:0000256" key="1">
    <source>
        <dbReference type="ARBA" id="ARBA00010718"/>
    </source>
</evidence>
<dbReference type="InterPro" id="IPR036398">
    <property type="entry name" value="CA_dom_sf"/>
</dbReference>
<dbReference type="EMBL" id="HBKN01017728">
    <property type="protein sequence ID" value="CAE2297031.1"/>
    <property type="molecule type" value="Transcribed_RNA"/>
</dbReference>
<reference evidence="11" key="1">
    <citation type="submission" date="2021-01" db="EMBL/GenBank/DDBJ databases">
        <authorList>
            <person name="Corre E."/>
            <person name="Pelletier E."/>
            <person name="Niang G."/>
            <person name="Scheremetjew M."/>
            <person name="Finn R."/>
            <person name="Kale V."/>
            <person name="Holt S."/>
            <person name="Cochrane G."/>
            <person name="Meng A."/>
            <person name="Brown T."/>
            <person name="Cohen L."/>
        </authorList>
    </citation>
    <scope>NUCLEOTIDE SEQUENCE</scope>
    <source>
        <strain evidence="11">CCMP 2712</strain>
    </source>
</reference>
<dbReference type="InterPro" id="IPR001148">
    <property type="entry name" value="CA_dom"/>
</dbReference>
<keyword evidence="7" id="KW-0812">Transmembrane</keyword>
<proteinExistence type="inferred from homology"/>
<dbReference type="PROSITE" id="PS51144">
    <property type="entry name" value="ALPHA_CA_2"/>
    <property type="match status" value="1"/>
</dbReference>
<name>A0A6U5Z9J3_GUITH</name>
<dbReference type="EC" id="4.2.1.1" evidence="2"/>
<keyword evidence="5" id="KW-0456">Lyase</keyword>
<dbReference type="Gene3D" id="3.10.200.10">
    <property type="entry name" value="Alpha carbonic anhydrase"/>
    <property type="match status" value="1"/>
</dbReference>
<keyword evidence="4" id="KW-0862">Zinc</keyword>
<keyword evidence="7" id="KW-1133">Transmembrane helix</keyword>
<protein>
    <recommendedName>
        <fullName evidence="2">carbonic anhydrase</fullName>
        <ecNumber evidence="2">4.2.1.1</ecNumber>
    </recommendedName>
</protein>
<dbReference type="EMBL" id="HBKN01017729">
    <property type="protein sequence ID" value="CAE2297034.1"/>
    <property type="molecule type" value="Transcribed_RNA"/>
</dbReference>
<comment type="catalytic activity">
    <reaction evidence="6">
        <text>hydrogencarbonate + H(+) = CO2 + H2O</text>
        <dbReference type="Rhea" id="RHEA:10748"/>
        <dbReference type="ChEBI" id="CHEBI:15377"/>
        <dbReference type="ChEBI" id="CHEBI:15378"/>
        <dbReference type="ChEBI" id="CHEBI:16526"/>
        <dbReference type="ChEBI" id="CHEBI:17544"/>
        <dbReference type="EC" id="4.2.1.1"/>
    </reaction>
</comment>
<dbReference type="PANTHER" id="PTHR18952:SF265">
    <property type="entry name" value="CARBONIC ANHYDRASE"/>
    <property type="match status" value="1"/>
</dbReference>
<accession>A0A6U5Z9J3</accession>
<sequence>MFRRSSTTDFNYNQCDNSTGPFGWPDKFCMTDSNLVQSPINLCGFSTSPDSLSISSPSSFTTSATWSFVNDGRYLKLINPSPALTIDSNAITLNQLKSQTWNIGEIHIHVGRSDTEGSEHYIMGVQYGMEIQVMLYNSQYSSYQSAIDSSSSTAIVGLSQLYDVNAPGAEPTVLSDIAKAASSATSSGAKMSTSFKLDDLFTGLNSKTYSDLFFQYSGGLTTPNCNAVVQWVVMNTTVRVSSSTLQSLRDVQLPNGDKLSKYGNFRPIQPRNSRIIYSSKDLKSSAFFSSTYFNFPCPTYGIFQANFNCDIVHWWHARNLEIISIVLGGVLFLALLFICYLQSKLNELREQEEDYYYEEEKYGTEMEPVPMQQGYGAQFVPEPMSSYQ</sequence>
<dbReference type="SUPFAM" id="SSF51069">
    <property type="entry name" value="Carbonic anhydrase"/>
    <property type="match status" value="1"/>
</dbReference>
<evidence type="ECO:0000256" key="6">
    <source>
        <dbReference type="ARBA" id="ARBA00048348"/>
    </source>
</evidence>
<keyword evidence="3" id="KW-0479">Metal-binding</keyword>
<feature type="domain" description="Alpha-carbonic anhydrase" evidence="8">
    <location>
        <begin position="8"/>
        <end position="280"/>
    </location>
</feature>
<evidence type="ECO:0000256" key="7">
    <source>
        <dbReference type="SAM" id="Phobius"/>
    </source>
</evidence>
<comment type="similarity">
    <text evidence="1">Belongs to the alpha-carbonic anhydrase family.</text>
</comment>
<evidence type="ECO:0000256" key="3">
    <source>
        <dbReference type="ARBA" id="ARBA00022723"/>
    </source>
</evidence>
<evidence type="ECO:0000313" key="9">
    <source>
        <dbReference type="EMBL" id="CAE2297029.1"/>
    </source>
</evidence>